<keyword evidence="2" id="KW-0378">Hydrolase</keyword>
<dbReference type="Pfam" id="PF12697">
    <property type="entry name" value="Abhydrolase_6"/>
    <property type="match status" value="1"/>
</dbReference>
<reference evidence="2" key="1">
    <citation type="submission" date="2016-11" db="EMBL/GenBank/DDBJ databases">
        <authorList>
            <person name="Jaros S."/>
            <person name="Januszkiewicz K."/>
            <person name="Wedrychowicz H."/>
        </authorList>
    </citation>
    <scope>NUCLEOTIDE SEQUENCE [LARGE SCALE GENOMIC DNA]</scope>
    <source>
        <strain evidence="2">Y48</strain>
    </source>
</reference>
<dbReference type="Proteomes" id="UP000183810">
    <property type="component" value="Chromosome"/>
</dbReference>
<evidence type="ECO:0000313" key="3">
    <source>
        <dbReference type="Proteomes" id="UP000183810"/>
    </source>
</evidence>
<dbReference type="AlphaFoldDB" id="A0A1J0VLJ0"/>
<accession>A0A1J0VLJ0</accession>
<organism evidence="2 3">
    <name type="scientific">Nocardia mangyaensis</name>
    <dbReference type="NCBI Taxonomy" id="2213200"/>
    <lineage>
        <taxon>Bacteria</taxon>
        <taxon>Bacillati</taxon>
        <taxon>Actinomycetota</taxon>
        <taxon>Actinomycetes</taxon>
        <taxon>Mycobacteriales</taxon>
        <taxon>Nocardiaceae</taxon>
        <taxon>Nocardia</taxon>
    </lineage>
</organism>
<evidence type="ECO:0000259" key="1">
    <source>
        <dbReference type="Pfam" id="PF12697"/>
    </source>
</evidence>
<dbReference type="InterPro" id="IPR050471">
    <property type="entry name" value="AB_hydrolase"/>
</dbReference>
<dbReference type="InterPro" id="IPR000073">
    <property type="entry name" value="AB_hydrolase_1"/>
</dbReference>
<name>A0A1J0VLJ0_9NOCA</name>
<dbReference type="GO" id="GO:0016787">
    <property type="term" value="F:hydrolase activity"/>
    <property type="evidence" value="ECO:0007669"/>
    <property type="project" value="UniProtKB-KW"/>
</dbReference>
<proteinExistence type="predicted"/>
<sequence>MLAKSMMTFAAARSMVSHLETGALTAQFRAALRTRSFATAKLNAPTAEHRVVPVTTADGADLRVHVYGPDTAPALVLIHGWACSIEYWNPQINAFAGEYRVVSYDQRGHGESTLGTVAPSEHTLADDLATVLDATLRPGERAVLAGHSMGGLTIQAWAKHHPEQVSERAAAVLLANTANGEIRGETDLLPLLNKQLTIATHPVTVLGAPVRMPQPVSESLLFAPLPIPGGWVTEQVFRNRILTPEASDEEVDFAIGIIRSCRPLARGRHAAAMADMDLSEGTANLTVPTTVVAGAKDRLLPQRMSRPLVEILRRTGHLADFHVLPHGHLSNIEDTDAFDRVLRQILRSTQNSRATRRNVAAR</sequence>
<protein>
    <submittedName>
        <fullName evidence="2">Alpha/beta hydrolase</fullName>
    </submittedName>
</protein>
<keyword evidence="3" id="KW-1185">Reference proteome</keyword>
<dbReference type="KEGG" id="nsl:BOX37_01670"/>
<dbReference type="PANTHER" id="PTHR43433">
    <property type="entry name" value="HYDROLASE, ALPHA/BETA FOLD FAMILY PROTEIN"/>
    <property type="match status" value="1"/>
</dbReference>
<dbReference type="EMBL" id="CP018082">
    <property type="protein sequence ID" value="APE32890.1"/>
    <property type="molecule type" value="Genomic_DNA"/>
</dbReference>
<dbReference type="Gene3D" id="3.40.50.1820">
    <property type="entry name" value="alpha/beta hydrolase"/>
    <property type="match status" value="1"/>
</dbReference>
<dbReference type="InterPro" id="IPR029058">
    <property type="entry name" value="AB_hydrolase_fold"/>
</dbReference>
<dbReference type="SUPFAM" id="SSF53474">
    <property type="entry name" value="alpha/beta-Hydrolases"/>
    <property type="match status" value="1"/>
</dbReference>
<evidence type="ECO:0000313" key="2">
    <source>
        <dbReference type="EMBL" id="APE32890.1"/>
    </source>
</evidence>
<feature type="domain" description="AB hydrolase-1" evidence="1">
    <location>
        <begin position="75"/>
        <end position="338"/>
    </location>
</feature>
<gene>
    <name evidence="2" type="ORF">BOX37_01670</name>
</gene>
<dbReference type="PANTHER" id="PTHR43433:SF1">
    <property type="entry name" value="BLL5160 PROTEIN"/>
    <property type="match status" value="1"/>
</dbReference>
<dbReference type="RefSeq" id="WP_071925907.1">
    <property type="nucleotide sequence ID" value="NZ_CP018082.1"/>
</dbReference>